<dbReference type="InterPro" id="IPR001680">
    <property type="entry name" value="WD40_rpt"/>
</dbReference>
<sequence>MTQVQYQQQGLLYKEEKKRKNGSMIFLMMMINLDLIEKIHEVVLQFNQMVLTFKFIHKSKKEFLIEADLYEVLVKSKDFDIQILNIILEILQKENNQDQDCLKFLENIDVIYFQTFNQIENISLFEKQNQFDKFKKTINSITHLIETIKEHDINPFNYSSEIYAETRQYLIKKISQVVRIIEFLKFLVHLTNIDNKFIISGSNAINVSVEMKVDLTNQNFENIRIENTNLFRGNFAKCNLSKSQFKNVNINGINSNGAQLIRCNWQQLKINDLYQLDGHNSTVYSICFSPDGNTLASGSRDDSISLWDIKNKFCTDYRFKEIQVKNSRYPFFQYPSAVKEYYLKFRNIQYYGFTQTSIFQGLREFFIKNRFLLGELQEQHLINLKTNLYQPLIQIYFNILLVSNIC</sequence>
<protein>
    <submittedName>
        <fullName evidence="2">Uncharacterized protein</fullName>
    </submittedName>
</protein>
<dbReference type="AlphaFoldDB" id="A0A8S1ULS5"/>
<comment type="caution">
    <text evidence="2">The sequence shown here is derived from an EMBL/GenBank/DDBJ whole genome shotgun (WGS) entry which is preliminary data.</text>
</comment>
<dbReference type="InterPro" id="IPR019775">
    <property type="entry name" value="WD40_repeat_CS"/>
</dbReference>
<dbReference type="SMART" id="SM00320">
    <property type="entry name" value="WD40"/>
    <property type="match status" value="1"/>
</dbReference>
<accession>A0A8S1ULS5</accession>
<reference evidence="2" key="1">
    <citation type="submission" date="2021-01" db="EMBL/GenBank/DDBJ databases">
        <authorList>
            <consortium name="Genoscope - CEA"/>
            <person name="William W."/>
        </authorList>
    </citation>
    <scope>NUCLEOTIDE SEQUENCE</scope>
</reference>
<name>A0A8S1ULS5_9CILI</name>
<dbReference type="EMBL" id="CAJJDO010000044">
    <property type="protein sequence ID" value="CAD8166178.1"/>
    <property type="molecule type" value="Genomic_DNA"/>
</dbReference>
<dbReference type="PROSITE" id="PS50082">
    <property type="entry name" value="WD_REPEATS_2"/>
    <property type="match status" value="1"/>
</dbReference>
<proteinExistence type="predicted"/>
<evidence type="ECO:0000256" key="1">
    <source>
        <dbReference type="PROSITE-ProRule" id="PRU00221"/>
    </source>
</evidence>
<dbReference type="Proteomes" id="UP000689195">
    <property type="component" value="Unassembled WGS sequence"/>
</dbReference>
<evidence type="ECO:0000313" key="3">
    <source>
        <dbReference type="Proteomes" id="UP000689195"/>
    </source>
</evidence>
<keyword evidence="3" id="KW-1185">Reference proteome</keyword>
<evidence type="ECO:0000313" key="2">
    <source>
        <dbReference type="EMBL" id="CAD8166178.1"/>
    </source>
</evidence>
<gene>
    <name evidence="2" type="ORF">PPENT_87.1.T0440002</name>
</gene>
<dbReference type="PANTHER" id="PTHR45333">
    <property type="entry name" value="MEMBRANE PROTEIN-RELATED"/>
    <property type="match status" value="1"/>
</dbReference>
<dbReference type="OrthoDB" id="312059at2759"/>
<dbReference type="PROSITE" id="PS00678">
    <property type="entry name" value="WD_REPEATS_1"/>
    <property type="match status" value="1"/>
</dbReference>
<dbReference type="PANTHER" id="PTHR45333:SF1">
    <property type="entry name" value="CHROMOSOME UNDETERMINED SCAFFOLD_625, WHOLE GENOME SHOTGUN SEQUENCE"/>
    <property type="match status" value="1"/>
</dbReference>
<dbReference type="Pfam" id="PF00400">
    <property type="entry name" value="WD40"/>
    <property type="match status" value="1"/>
</dbReference>
<organism evidence="2 3">
    <name type="scientific">Paramecium pentaurelia</name>
    <dbReference type="NCBI Taxonomy" id="43138"/>
    <lineage>
        <taxon>Eukaryota</taxon>
        <taxon>Sar</taxon>
        <taxon>Alveolata</taxon>
        <taxon>Ciliophora</taxon>
        <taxon>Intramacronucleata</taxon>
        <taxon>Oligohymenophorea</taxon>
        <taxon>Peniculida</taxon>
        <taxon>Parameciidae</taxon>
        <taxon>Paramecium</taxon>
    </lineage>
</organism>
<dbReference type="PROSITE" id="PS50294">
    <property type="entry name" value="WD_REPEATS_REGION"/>
    <property type="match status" value="1"/>
</dbReference>
<keyword evidence="1" id="KW-0853">WD repeat</keyword>
<feature type="repeat" description="WD" evidence="1">
    <location>
        <begin position="276"/>
        <end position="311"/>
    </location>
</feature>